<evidence type="ECO:0000313" key="3">
    <source>
        <dbReference type="Proteomes" id="UP001183648"/>
    </source>
</evidence>
<gene>
    <name evidence="2" type="ORF">J2S63_001841</name>
</gene>
<dbReference type="Proteomes" id="UP001183648">
    <property type="component" value="Unassembled WGS sequence"/>
</dbReference>
<organism evidence="2 3">
    <name type="scientific">Nocardioides marmoribigeumensis</name>
    <dbReference type="NCBI Taxonomy" id="433649"/>
    <lineage>
        <taxon>Bacteria</taxon>
        <taxon>Bacillati</taxon>
        <taxon>Actinomycetota</taxon>
        <taxon>Actinomycetes</taxon>
        <taxon>Propionibacteriales</taxon>
        <taxon>Nocardioidaceae</taxon>
        <taxon>Nocardioides</taxon>
    </lineage>
</organism>
<sequence length="266" mass="28599">MTSDLPRLETVDLRREGRVLVVGLARPEKRNSFNRQLLRDLALAYGVIEDDPDVWCGLVHGTGDHLTTGLDLADVAESMASGEGLVPEQGRDPWRLDGRWSTPVVAVAHGWCMTAGIELLLAADVRVAAEGTRFTQLEVRRGIYPVGGATMRFPRDCGWGNAMRWMLTGDEFDAAEALRMGLVQEVLPDAAAAYDRGLELARSIAGDAAPLAVRATLESAQQALVEGDAAAVAGFGPGLQRLFGTADVAEGVASFVERRQARFTGR</sequence>
<dbReference type="EMBL" id="JAVDYG010000001">
    <property type="protein sequence ID" value="MDR7362288.1"/>
    <property type="molecule type" value="Genomic_DNA"/>
</dbReference>
<reference evidence="2 3" key="1">
    <citation type="submission" date="2023-07" db="EMBL/GenBank/DDBJ databases">
        <title>Sequencing the genomes of 1000 actinobacteria strains.</title>
        <authorList>
            <person name="Klenk H.-P."/>
        </authorList>
    </citation>
    <scope>NUCLEOTIDE SEQUENCE [LARGE SCALE GENOMIC DNA]</scope>
    <source>
        <strain evidence="2 3">DSM 19426</strain>
    </source>
</reference>
<dbReference type="NCBIfam" id="NF005126">
    <property type="entry name" value="PRK06563.1"/>
    <property type="match status" value="1"/>
</dbReference>
<name>A0ABU2BUI5_9ACTN</name>
<proteinExistence type="inferred from homology"/>
<dbReference type="Gene3D" id="3.90.226.10">
    <property type="entry name" value="2-enoyl-CoA Hydratase, Chain A, domain 1"/>
    <property type="match status" value="1"/>
</dbReference>
<evidence type="ECO:0000313" key="2">
    <source>
        <dbReference type="EMBL" id="MDR7362288.1"/>
    </source>
</evidence>
<dbReference type="InterPro" id="IPR029045">
    <property type="entry name" value="ClpP/crotonase-like_dom_sf"/>
</dbReference>
<keyword evidence="3" id="KW-1185">Reference proteome</keyword>
<dbReference type="PANTHER" id="PTHR43802">
    <property type="entry name" value="ENOYL-COA HYDRATASE"/>
    <property type="match status" value="1"/>
</dbReference>
<evidence type="ECO:0000256" key="1">
    <source>
        <dbReference type="ARBA" id="ARBA00005254"/>
    </source>
</evidence>
<dbReference type="Pfam" id="PF00378">
    <property type="entry name" value="ECH_1"/>
    <property type="match status" value="1"/>
</dbReference>
<dbReference type="CDD" id="cd06558">
    <property type="entry name" value="crotonase-like"/>
    <property type="match status" value="1"/>
</dbReference>
<dbReference type="InterPro" id="IPR014748">
    <property type="entry name" value="Enoyl-CoA_hydra_C"/>
</dbReference>
<protein>
    <submittedName>
        <fullName evidence="2">Enoyl-CoA hydratase/carnithine racemase</fullName>
    </submittedName>
</protein>
<dbReference type="RefSeq" id="WP_310301562.1">
    <property type="nucleotide sequence ID" value="NZ_BAAAPS010000008.1"/>
</dbReference>
<dbReference type="InterPro" id="IPR001753">
    <property type="entry name" value="Enoyl-CoA_hydra/iso"/>
</dbReference>
<dbReference type="SUPFAM" id="SSF52096">
    <property type="entry name" value="ClpP/crotonase"/>
    <property type="match status" value="1"/>
</dbReference>
<dbReference type="Gene3D" id="1.10.12.10">
    <property type="entry name" value="Lyase 2-enoyl-coa Hydratase, Chain A, domain 2"/>
    <property type="match status" value="1"/>
</dbReference>
<dbReference type="PANTHER" id="PTHR43802:SF1">
    <property type="entry name" value="IP11341P-RELATED"/>
    <property type="match status" value="1"/>
</dbReference>
<accession>A0ABU2BUI5</accession>
<comment type="caution">
    <text evidence="2">The sequence shown here is derived from an EMBL/GenBank/DDBJ whole genome shotgun (WGS) entry which is preliminary data.</text>
</comment>
<comment type="similarity">
    <text evidence="1">Belongs to the enoyl-CoA hydratase/isomerase family.</text>
</comment>